<reference evidence="3 4" key="1">
    <citation type="submission" date="2016-04" db="EMBL/GenBank/DDBJ databases">
        <title>Complete genome sequence and analysis of deep-sea sediment isolate, Amycolatopsis sp. WP1.</title>
        <authorList>
            <person name="Wang H."/>
            <person name="Chen S."/>
            <person name="Wu Q."/>
        </authorList>
    </citation>
    <scope>NUCLEOTIDE SEQUENCE [LARGE SCALE GENOMIC DNA]</scope>
    <source>
        <strain evidence="3 4">WP1</strain>
    </source>
</reference>
<dbReference type="EMBL" id="CP015163">
    <property type="protein sequence ID" value="AXB47111.1"/>
    <property type="molecule type" value="Genomic_DNA"/>
</dbReference>
<feature type="region of interest" description="Disordered" evidence="1">
    <location>
        <begin position="24"/>
        <end position="44"/>
    </location>
</feature>
<evidence type="ECO:0000313" key="3">
    <source>
        <dbReference type="EMBL" id="AXB47111.1"/>
    </source>
</evidence>
<dbReference type="RefSeq" id="WP_113696171.1">
    <property type="nucleotide sequence ID" value="NZ_CP015163.1"/>
</dbReference>
<evidence type="ECO:0008006" key="5">
    <source>
        <dbReference type="Google" id="ProtNLM"/>
    </source>
</evidence>
<name>A0A344LGD7_9PSEU</name>
<feature type="signal peptide" evidence="2">
    <location>
        <begin position="1"/>
        <end position="26"/>
    </location>
</feature>
<keyword evidence="4" id="KW-1185">Reference proteome</keyword>
<sequence length="209" mass="21396">MEHRHRRRLAGFCTAALLAGCGSGPAAPGAPSAPATTTTRPPEPMPVRTLPAASGPAYRAPGFVAQGVAQGTSTRFRGRPETTGRTTLGVVLRISELPAAVTGDAVLPTSVRFPSNGACAPVSANDCAARFIAFGTFAPEPKARADSGVLREGLASAADTLLREGVAYYVPAFADVPAQIDLSRTEVCFGAETACLPVAGLPSIYQFGV</sequence>
<feature type="chain" id="PRO_5016839797" description="DUF5642 domain-containing protein" evidence="2">
    <location>
        <begin position="27"/>
        <end position="209"/>
    </location>
</feature>
<evidence type="ECO:0000313" key="4">
    <source>
        <dbReference type="Proteomes" id="UP000250434"/>
    </source>
</evidence>
<evidence type="ECO:0000256" key="2">
    <source>
        <dbReference type="SAM" id="SignalP"/>
    </source>
</evidence>
<dbReference type="AlphaFoldDB" id="A0A344LGD7"/>
<dbReference type="KEGG" id="aab:A4R43_35565"/>
<protein>
    <recommendedName>
        <fullName evidence="5">DUF5642 domain-containing protein</fullName>
    </recommendedName>
</protein>
<proteinExistence type="predicted"/>
<keyword evidence="2" id="KW-0732">Signal</keyword>
<feature type="compositionally biased region" description="Low complexity" evidence="1">
    <location>
        <begin position="24"/>
        <end position="40"/>
    </location>
</feature>
<organism evidence="3 4">
    <name type="scientific">Amycolatopsis albispora</name>
    <dbReference type="NCBI Taxonomy" id="1804986"/>
    <lineage>
        <taxon>Bacteria</taxon>
        <taxon>Bacillati</taxon>
        <taxon>Actinomycetota</taxon>
        <taxon>Actinomycetes</taxon>
        <taxon>Pseudonocardiales</taxon>
        <taxon>Pseudonocardiaceae</taxon>
        <taxon>Amycolatopsis</taxon>
    </lineage>
</organism>
<accession>A0A344LGD7</accession>
<evidence type="ECO:0000256" key="1">
    <source>
        <dbReference type="SAM" id="MobiDB-lite"/>
    </source>
</evidence>
<dbReference type="Proteomes" id="UP000250434">
    <property type="component" value="Chromosome"/>
</dbReference>
<dbReference type="PROSITE" id="PS51257">
    <property type="entry name" value="PROKAR_LIPOPROTEIN"/>
    <property type="match status" value="1"/>
</dbReference>
<gene>
    <name evidence="3" type="ORF">A4R43_35565</name>
</gene>